<sequence length="335" mass="38619">MDLAQLDNGGRVHQLLDRFPGNDTEEEAWISAPKPPAPSTARGAAASTKNPATIPFVAAQTSTSIADVRNQLVAARLKQKEFQQSLLRQSSQMITTEGRVQTLHEEAVLRDRYMEQLASTIDEQQQFAEQMHDTQLWTVESVEVLHTNQQTYQNEIDELRQLIETLNGQVRDLVRHNQESDQNATVLGTQLTQNRTDQAFNAERIDRLHRINNVVVWGYAETEESPEKDMMNLFNEIAFPINIKDFYVRKMFQFNGDTRHIITFKGGPVIVNDALRCYKLRNRHYRSTGKGRLPFGLDKDKNILQVRIDRLTQYKVSYLREAEGKDYRRLENGLM</sequence>
<proteinExistence type="predicted"/>
<organism evidence="3 4">
    <name type="scientific">Ascobolus immersus RN42</name>
    <dbReference type="NCBI Taxonomy" id="1160509"/>
    <lineage>
        <taxon>Eukaryota</taxon>
        <taxon>Fungi</taxon>
        <taxon>Dikarya</taxon>
        <taxon>Ascomycota</taxon>
        <taxon>Pezizomycotina</taxon>
        <taxon>Pezizomycetes</taxon>
        <taxon>Pezizales</taxon>
        <taxon>Ascobolaceae</taxon>
        <taxon>Ascobolus</taxon>
    </lineage>
</organism>
<dbReference type="AlphaFoldDB" id="A0A3N4HV49"/>
<name>A0A3N4HV49_ASCIM</name>
<accession>A0A3N4HV49</accession>
<keyword evidence="4" id="KW-1185">Reference proteome</keyword>
<dbReference type="Proteomes" id="UP000275078">
    <property type="component" value="Unassembled WGS sequence"/>
</dbReference>
<keyword evidence="1" id="KW-0175">Coiled coil</keyword>
<feature type="region of interest" description="Disordered" evidence="2">
    <location>
        <begin position="1"/>
        <end position="26"/>
    </location>
</feature>
<gene>
    <name evidence="3" type="ORF">BJ508DRAFT_310586</name>
</gene>
<reference evidence="3 4" key="1">
    <citation type="journal article" date="2018" name="Nat. Ecol. Evol.">
        <title>Pezizomycetes genomes reveal the molecular basis of ectomycorrhizal truffle lifestyle.</title>
        <authorList>
            <person name="Murat C."/>
            <person name="Payen T."/>
            <person name="Noel B."/>
            <person name="Kuo A."/>
            <person name="Morin E."/>
            <person name="Chen J."/>
            <person name="Kohler A."/>
            <person name="Krizsan K."/>
            <person name="Balestrini R."/>
            <person name="Da Silva C."/>
            <person name="Montanini B."/>
            <person name="Hainaut M."/>
            <person name="Levati E."/>
            <person name="Barry K.W."/>
            <person name="Belfiori B."/>
            <person name="Cichocki N."/>
            <person name="Clum A."/>
            <person name="Dockter R.B."/>
            <person name="Fauchery L."/>
            <person name="Guy J."/>
            <person name="Iotti M."/>
            <person name="Le Tacon F."/>
            <person name="Lindquist E.A."/>
            <person name="Lipzen A."/>
            <person name="Malagnac F."/>
            <person name="Mello A."/>
            <person name="Molinier V."/>
            <person name="Miyauchi S."/>
            <person name="Poulain J."/>
            <person name="Riccioni C."/>
            <person name="Rubini A."/>
            <person name="Sitrit Y."/>
            <person name="Splivallo R."/>
            <person name="Traeger S."/>
            <person name="Wang M."/>
            <person name="Zifcakova L."/>
            <person name="Wipf D."/>
            <person name="Zambonelli A."/>
            <person name="Paolocci F."/>
            <person name="Nowrousian M."/>
            <person name="Ottonello S."/>
            <person name="Baldrian P."/>
            <person name="Spatafora J.W."/>
            <person name="Henrissat B."/>
            <person name="Nagy L.G."/>
            <person name="Aury J.M."/>
            <person name="Wincker P."/>
            <person name="Grigoriev I.V."/>
            <person name="Bonfante P."/>
            <person name="Martin F.M."/>
        </authorList>
    </citation>
    <scope>NUCLEOTIDE SEQUENCE [LARGE SCALE GENOMIC DNA]</scope>
    <source>
        <strain evidence="3 4">RN42</strain>
    </source>
</reference>
<feature type="coiled-coil region" evidence="1">
    <location>
        <begin position="142"/>
        <end position="176"/>
    </location>
</feature>
<evidence type="ECO:0000313" key="3">
    <source>
        <dbReference type="EMBL" id="RPA76946.1"/>
    </source>
</evidence>
<dbReference type="EMBL" id="ML119734">
    <property type="protein sequence ID" value="RPA76946.1"/>
    <property type="molecule type" value="Genomic_DNA"/>
</dbReference>
<evidence type="ECO:0000256" key="1">
    <source>
        <dbReference type="SAM" id="Coils"/>
    </source>
</evidence>
<evidence type="ECO:0000313" key="4">
    <source>
        <dbReference type="Proteomes" id="UP000275078"/>
    </source>
</evidence>
<protein>
    <submittedName>
        <fullName evidence="3">Uncharacterized protein</fullName>
    </submittedName>
</protein>
<evidence type="ECO:0000256" key="2">
    <source>
        <dbReference type="SAM" id="MobiDB-lite"/>
    </source>
</evidence>